<evidence type="ECO:0000259" key="1">
    <source>
        <dbReference type="Pfam" id="PF05050"/>
    </source>
</evidence>
<dbReference type="AlphaFoldDB" id="A0A6M1LK29"/>
<comment type="caution">
    <text evidence="2">The sequence shown here is derived from an EMBL/GenBank/DDBJ whole genome shotgun (WGS) entry which is preliminary data.</text>
</comment>
<keyword evidence="2" id="KW-0808">Transferase</keyword>
<dbReference type="Proteomes" id="UP000475385">
    <property type="component" value="Unassembled WGS sequence"/>
</dbReference>
<sequence length="229" mass="24269">MRRLAGSVVTTTIEGREIRFFVANEQDVIQRHHAQGEFYEPEELAIIGRHCPTGAHFVDIGANVGNHAIHVAAFLAPGSVLVLEPNPPAAEILRLNVLLNGLSGLVDTSLLGIGLAGAEGVAAAVGGRNNLGGTRMVPGAPDGAIPLRTGDSLLAGRAVDVLKIDVEGMEMEVLGGLAGVIAAHRPAIFIEVHNRNAREFRAWAAAQGYRITETFRRYPSNENYMVVAG</sequence>
<dbReference type="InterPro" id="IPR006342">
    <property type="entry name" value="FkbM_mtfrase"/>
</dbReference>
<dbReference type="PANTHER" id="PTHR34203:SF15">
    <property type="entry name" value="SLL1173 PROTEIN"/>
    <property type="match status" value="1"/>
</dbReference>
<evidence type="ECO:0000313" key="3">
    <source>
        <dbReference type="Proteomes" id="UP000475385"/>
    </source>
</evidence>
<dbReference type="PANTHER" id="PTHR34203">
    <property type="entry name" value="METHYLTRANSFERASE, FKBM FAMILY PROTEIN"/>
    <property type="match status" value="1"/>
</dbReference>
<gene>
    <name evidence="2" type="ORF">G3576_11555</name>
</gene>
<reference evidence="2 3" key="1">
    <citation type="submission" date="2020-03" db="EMBL/GenBank/DDBJ databases">
        <title>Roseomonas stagni sp. nov., isolated from pond water in Japan.</title>
        <authorList>
            <person name="Furuhata K."/>
            <person name="Miyamoto H."/>
            <person name="Goto K."/>
        </authorList>
    </citation>
    <scope>NUCLEOTIDE SEQUENCE [LARGE SCALE GENOMIC DNA]</scope>
    <source>
        <strain evidence="2 3">PeD5</strain>
    </source>
</reference>
<keyword evidence="3" id="KW-1185">Reference proteome</keyword>
<dbReference type="SUPFAM" id="SSF53335">
    <property type="entry name" value="S-adenosyl-L-methionine-dependent methyltransferases"/>
    <property type="match status" value="1"/>
</dbReference>
<name>A0A6M1LK29_9PROT</name>
<proteinExistence type="predicted"/>
<dbReference type="Gene3D" id="3.40.50.150">
    <property type="entry name" value="Vaccinia Virus protein VP39"/>
    <property type="match status" value="1"/>
</dbReference>
<dbReference type="Pfam" id="PF05050">
    <property type="entry name" value="Methyltransf_21"/>
    <property type="match status" value="1"/>
</dbReference>
<dbReference type="RefSeq" id="WP_164694565.1">
    <property type="nucleotide sequence ID" value="NZ_JAAIKB010000004.1"/>
</dbReference>
<evidence type="ECO:0000313" key="2">
    <source>
        <dbReference type="EMBL" id="NGM20651.1"/>
    </source>
</evidence>
<dbReference type="InterPro" id="IPR029063">
    <property type="entry name" value="SAM-dependent_MTases_sf"/>
</dbReference>
<dbReference type="NCBIfam" id="TIGR01444">
    <property type="entry name" value="fkbM_fam"/>
    <property type="match status" value="1"/>
</dbReference>
<protein>
    <submittedName>
        <fullName evidence="2">FkbM family methyltransferase</fullName>
    </submittedName>
</protein>
<keyword evidence="2" id="KW-0489">Methyltransferase</keyword>
<dbReference type="InterPro" id="IPR052514">
    <property type="entry name" value="SAM-dependent_MTase"/>
</dbReference>
<dbReference type="EMBL" id="JAAIKB010000004">
    <property type="protein sequence ID" value="NGM20651.1"/>
    <property type="molecule type" value="Genomic_DNA"/>
</dbReference>
<accession>A0A6M1LK29</accession>
<organism evidence="2 3">
    <name type="scientific">Falsiroseomonas algicola</name>
    <dbReference type="NCBI Taxonomy" id="2716930"/>
    <lineage>
        <taxon>Bacteria</taxon>
        <taxon>Pseudomonadati</taxon>
        <taxon>Pseudomonadota</taxon>
        <taxon>Alphaproteobacteria</taxon>
        <taxon>Acetobacterales</taxon>
        <taxon>Roseomonadaceae</taxon>
        <taxon>Falsiroseomonas</taxon>
    </lineage>
</organism>
<dbReference type="GO" id="GO:0032259">
    <property type="term" value="P:methylation"/>
    <property type="evidence" value="ECO:0007669"/>
    <property type="project" value="UniProtKB-KW"/>
</dbReference>
<feature type="domain" description="Methyltransferase FkbM" evidence="1">
    <location>
        <begin position="59"/>
        <end position="211"/>
    </location>
</feature>
<dbReference type="GO" id="GO:0008168">
    <property type="term" value="F:methyltransferase activity"/>
    <property type="evidence" value="ECO:0007669"/>
    <property type="project" value="UniProtKB-KW"/>
</dbReference>